<accession>A0A0W8I3X5</accession>
<comment type="caution">
    <text evidence="3">The sequence shown here is derived from an EMBL/GenBank/DDBJ whole genome shotgun (WGS) entry which is preliminary data.</text>
</comment>
<dbReference type="AlphaFoldDB" id="A0A0W8I3X5"/>
<dbReference type="RefSeq" id="WP_058892015.1">
    <property type="nucleotide sequence ID" value="NZ_LQBL01000030.1"/>
</dbReference>
<dbReference type="OrthoDB" id="4861979at2"/>
<dbReference type="EMBL" id="LQBL01000030">
    <property type="protein sequence ID" value="KUG52479.1"/>
    <property type="molecule type" value="Genomic_DNA"/>
</dbReference>
<reference evidence="3 4" key="1">
    <citation type="submission" date="2015-12" db="EMBL/GenBank/DDBJ databases">
        <title>Serinicoccus chungangenesis strain CD08_5 genome sequencing and assembly.</title>
        <authorList>
            <person name="Chander A.M."/>
            <person name="Kaur G."/>
            <person name="Nair G.R."/>
            <person name="Dhawan D.K."/>
            <person name="Kochhar R.K."/>
            <person name="Mayilraj S."/>
            <person name="Bhadada S.K."/>
        </authorList>
    </citation>
    <scope>NUCLEOTIDE SEQUENCE [LARGE SCALE GENOMIC DNA]</scope>
    <source>
        <strain evidence="3 4">CD08_5</strain>
    </source>
</reference>
<feature type="region of interest" description="Disordered" evidence="1">
    <location>
        <begin position="113"/>
        <end position="174"/>
    </location>
</feature>
<sequence>MPPVDPSEANDPDDQEHDPTGVRALLSGLPDPGPMPEHLVHRIQTRLAVEREHLLDTDSGHSLTGSADRVVDLAAERGRRRPGRTLGLLGAAAAGLAITTVTLTQLLGGTGTGDSGALAQYPSRAESGDTTVADQEEQGRDDTSGAAGEQDAGADGTPEEDTAIPSEEQADGAGSLGTLSEVATPTVVPDLGVVVHDDYAARIVEVSATSPAADGPSALTTAQATQCWGGLPPAVASRWEQRYAAPAQLRAGADQQEVVVLLGRAPDGSGHAWMVPRTCVQEPGIAPLDPEGDPVAGP</sequence>
<feature type="region of interest" description="Disordered" evidence="1">
    <location>
        <begin position="1"/>
        <end position="35"/>
    </location>
</feature>
<organism evidence="3 4">
    <name type="scientific">Serinicoccus chungangensis</name>
    <dbReference type="NCBI Taxonomy" id="767452"/>
    <lineage>
        <taxon>Bacteria</taxon>
        <taxon>Bacillati</taxon>
        <taxon>Actinomycetota</taxon>
        <taxon>Actinomycetes</taxon>
        <taxon>Micrococcales</taxon>
        <taxon>Ornithinimicrobiaceae</taxon>
        <taxon>Serinicoccus</taxon>
    </lineage>
</organism>
<keyword evidence="2" id="KW-0812">Transmembrane</keyword>
<keyword evidence="2" id="KW-0472">Membrane</keyword>
<evidence type="ECO:0000313" key="4">
    <source>
        <dbReference type="Proteomes" id="UP000054837"/>
    </source>
</evidence>
<proteinExistence type="predicted"/>
<dbReference type="STRING" id="767452.AVL62_14230"/>
<name>A0A0W8I3X5_9MICO</name>
<evidence type="ECO:0000256" key="2">
    <source>
        <dbReference type="SAM" id="Phobius"/>
    </source>
</evidence>
<feature type="transmembrane region" description="Helical" evidence="2">
    <location>
        <begin position="86"/>
        <end position="107"/>
    </location>
</feature>
<evidence type="ECO:0000313" key="3">
    <source>
        <dbReference type="EMBL" id="KUG52479.1"/>
    </source>
</evidence>
<protein>
    <submittedName>
        <fullName evidence="3">Uncharacterized protein</fullName>
    </submittedName>
</protein>
<dbReference type="Proteomes" id="UP000054837">
    <property type="component" value="Unassembled WGS sequence"/>
</dbReference>
<keyword evidence="4" id="KW-1185">Reference proteome</keyword>
<feature type="compositionally biased region" description="Low complexity" evidence="1">
    <location>
        <begin position="145"/>
        <end position="156"/>
    </location>
</feature>
<evidence type="ECO:0000256" key="1">
    <source>
        <dbReference type="SAM" id="MobiDB-lite"/>
    </source>
</evidence>
<gene>
    <name evidence="3" type="ORF">AVL62_14230</name>
</gene>
<keyword evidence="2" id="KW-1133">Transmembrane helix</keyword>